<evidence type="ECO:0000256" key="3">
    <source>
        <dbReference type="ARBA" id="ARBA00004931"/>
    </source>
</evidence>
<dbReference type="InterPro" id="IPR043131">
    <property type="entry name" value="BCAT-like_N"/>
</dbReference>
<dbReference type="Proteomes" id="UP001279642">
    <property type="component" value="Unassembled WGS sequence"/>
</dbReference>
<comment type="catalytic activity">
    <reaction evidence="11">
        <text>L-leucine + 2-oxoglutarate = 4-methyl-2-oxopentanoate + L-glutamate</text>
        <dbReference type="Rhea" id="RHEA:18321"/>
        <dbReference type="ChEBI" id="CHEBI:16810"/>
        <dbReference type="ChEBI" id="CHEBI:17865"/>
        <dbReference type="ChEBI" id="CHEBI:29985"/>
        <dbReference type="ChEBI" id="CHEBI:57427"/>
        <dbReference type="EC" id="2.6.1.42"/>
    </reaction>
</comment>
<dbReference type="InterPro" id="IPR001544">
    <property type="entry name" value="Aminotrans_IV"/>
</dbReference>
<dbReference type="PANTHER" id="PTHR42743:SF11">
    <property type="entry name" value="AMINODEOXYCHORISMATE LYASE"/>
    <property type="match status" value="1"/>
</dbReference>
<evidence type="ECO:0000256" key="6">
    <source>
        <dbReference type="ARBA" id="ARBA00013053"/>
    </source>
</evidence>
<keyword evidence="8" id="KW-0028">Amino-acid biosynthesis</keyword>
<dbReference type="EMBL" id="JAXCLW010000002">
    <property type="protein sequence ID" value="MDY0882905.1"/>
    <property type="molecule type" value="Genomic_DNA"/>
</dbReference>
<dbReference type="InterPro" id="IPR036038">
    <property type="entry name" value="Aminotransferase-like"/>
</dbReference>
<dbReference type="Gene3D" id="3.30.470.10">
    <property type="match status" value="1"/>
</dbReference>
<sequence>MAEVKVVNARHYLDGEWLTGNPAALGLWDHATWLGSAVFDGARAFDGMAPDLDLHCQRAIRSAHALGLEPPVSAQEIERLARKGIKLFEPGTHLYIRPFFWAADGDIHPDPATTRFALSIAEAPVPEPKGFRVTLSPLRRPTQETAPTDAKAVALYAHSGRANAEAKKRGFDDAVMLDQLGNVAELTASNLWIVKDGTAITPIPNGTFLNGLTRQRLVKLLKADGIPVVERTVTYDEVMQADEAFASGNYSKVQPINGIEGRNLAYGPITQRARALYWQFAKTQPS</sequence>
<evidence type="ECO:0000256" key="9">
    <source>
        <dbReference type="ARBA" id="ARBA00048212"/>
    </source>
</evidence>
<comment type="pathway">
    <text evidence="4">Amino-acid biosynthesis; L-leucine biosynthesis; L-leucine from 3-methyl-2-oxobutanoate: step 4/4.</text>
</comment>
<evidence type="ECO:0000256" key="5">
    <source>
        <dbReference type="ARBA" id="ARBA00009320"/>
    </source>
</evidence>
<comment type="function">
    <text evidence="1">Acts on leucine, isoleucine and valine.</text>
</comment>
<evidence type="ECO:0000256" key="7">
    <source>
        <dbReference type="ARBA" id="ARBA00014472"/>
    </source>
</evidence>
<evidence type="ECO:0000256" key="2">
    <source>
        <dbReference type="ARBA" id="ARBA00004824"/>
    </source>
</evidence>
<evidence type="ECO:0000256" key="8">
    <source>
        <dbReference type="ARBA" id="ARBA00023304"/>
    </source>
</evidence>
<comment type="catalytic activity">
    <reaction evidence="9">
        <text>L-valine + 2-oxoglutarate = 3-methyl-2-oxobutanoate + L-glutamate</text>
        <dbReference type="Rhea" id="RHEA:24813"/>
        <dbReference type="ChEBI" id="CHEBI:11851"/>
        <dbReference type="ChEBI" id="CHEBI:16810"/>
        <dbReference type="ChEBI" id="CHEBI:29985"/>
        <dbReference type="ChEBI" id="CHEBI:57762"/>
        <dbReference type="EC" id="2.6.1.42"/>
    </reaction>
</comment>
<evidence type="ECO:0000256" key="10">
    <source>
        <dbReference type="ARBA" id="ARBA00048798"/>
    </source>
</evidence>
<dbReference type="RefSeq" id="WP_320507963.1">
    <property type="nucleotide sequence ID" value="NZ_JAXCLW010000002.1"/>
</dbReference>
<keyword evidence="12" id="KW-0032">Aminotransferase</keyword>
<name>A0ABU5EBG0_9PROT</name>
<dbReference type="InterPro" id="IPR050571">
    <property type="entry name" value="Class-IV_PLP-Dep_Aminotrnsfr"/>
</dbReference>
<dbReference type="NCBIfam" id="NF009896">
    <property type="entry name" value="PRK13356.1"/>
    <property type="match status" value="1"/>
</dbReference>
<evidence type="ECO:0000313" key="13">
    <source>
        <dbReference type="Proteomes" id="UP001279642"/>
    </source>
</evidence>
<keyword evidence="12" id="KW-0808">Transferase</keyword>
<gene>
    <name evidence="12" type="ORF">SMD27_08620</name>
</gene>
<protein>
    <recommendedName>
        <fullName evidence="7">Probable branched-chain-amino-acid aminotransferase</fullName>
        <ecNumber evidence="6">2.6.1.42</ecNumber>
    </recommendedName>
</protein>
<dbReference type="Gene3D" id="3.20.10.10">
    <property type="entry name" value="D-amino Acid Aminotransferase, subunit A, domain 2"/>
    <property type="match status" value="1"/>
</dbReference>
<proteinExistence type="inferred from homology"/>
<comment type="pathway">
    <text evidence="2">Amino-acid biosynthesis; L-isoleucine biosynthesis; L-isoleucine from 2-oxobutanoate: step 4/4.</text>
</comment>
<comment type="pathway">
    <text evidence="3">Amino-acid biosynthesis; L-valine biosynthesis; L-valine from pyruvate: step 4/4.</text>
</comment>
<evidence type="ECO:0000256" key="4">
    <source>
        <dbReference type="ARBA" id="ARBA00005072"/>
    </source>
</evidence>
<dbReference type="PANTHER" id="PTHR42743">
    <property type="entry name" value="AMINO-ACID AMINOTRANSFERASE"/>
    <property type="match status" value="1"/>
</dbReference>
<evidence type="ECO:0000313" key="12">
    <source>
        <dbReference type="EMBL" id="MDY0882905.1"/>
    </source>
</evidence>
<dbReference type="GO" id="GO:0004084">
    <property type="term" value="F:branched-chain-amino-acid transaminase activity"/>
    <property type="evidence" value="ECO:0007669"/>
    <property type="project" value="UniProtKB-EC"/>
</dbReference>
<evidence type="ECO:0000256" key="1">
    <source>
        <dbReference type="ARBA" id="ARBA00003109"/>
    </source>
</evidence>
<comment type="caution">
    <text evidence="12">The sequence shown here is derived from an EMBL/GenBank/DDBJ whole genome shotgun (WGS) entry which is preliminary data.</text>
</comment>
<dbReference type="EC" id="2.6.1.42" evidence="6"/>
<dbReference type="InterPro" id="IPR043132">
    <property type="entry name" value="BCAT-like_C"/>
</dbReference>
<keyword evidence="8" id="KW-0100">Branched-chain amino acid biosynthesis</keyword>
<evidence type="ECO:0000256" key="11">
    <source>
        <dbReference type="ARBA" id="ARBA00049229"/>
    </source>
</evidence>
<accession>A0ABU5EBG0</accession>
<comment type="similarity">
    <text evidence="5">Belongs to the class-IV pyridoxal-phosphate-dependent aminotransferase family.</text>
</comment>
<reference evidence="12 13" key="1">
    <citation type="journal article" date="2016" name="Antonie Van Leeuwenhoek">
        <title>Dongia soli sp. nov., isolated from soil from Dokdo, Korea.</title>
        <authorList>
            <person name="Kim D.U."/>
            <person name="Lee H."/>
            <person name="Kim H."/>
            <person name="Kim S.G."/>
            <person name="Ka J.O."/>
        </authorList>
    </citation>
    <scope>NUCLEOTIDE SEQUENCE [LARGE SCALE GENOMIC DNA]</scope>
    <source>
        <strain evidence="12 13">D78</strain>
    </source>
</reference>
<comment type="catalytic activity">
    <reaction evidence="10">
        <text>L-isoleucine + 2-oxoglutarate = (S)-3-methyl-2-oxopentanoate + L-glutamate</text>
        <dbReference type="Rhea" id="RHEA:24801"/>
        <dbReference type="ChEBI" id="CHEBI:16810"/>
        <dbReference type="ChEBI" id="CHEBI:29985"/>
        <dbReference type="ChEBI" id="CHEBI:35146"/>
        <dbReference type="ChEBI" id="CHEBI:58045"/>
        <dbReference type="EC" id="2.6.1.42"/>
    </reaction>
</comment>
<keyword evidence="13" id="KW-1185">Reference proteome</keyword>
<organism evidence="12 13">
    <name type="scientific">Dongia soli</name>
    <dbReference type="NCBI Taxonomy" id="600628"/>
    <lineage>
        <taxon>Bacteria</taxon>
        <taxon>Pseudomonadati</taxon>
        <taxon>Pseudomonadota</taxon>
        <taxon>Alphaproteobacteria</taxon>
        <taxon>Rhodospirillales</taxon>
        <taxon>Dongiaceae</taxon>
        <taxon>Dongia</taxon>
    </lineage>
</organism>
<dbReference type="Pfam" id="PF01063">
    <property type="entry name" value="Aminotran_4"/>
    <property type="match status" value="1"/>
</dbReference>
<dbReference type="SUPFAM" id="SSF56752">
    <property type="entry name" value="D-aminoacid aminotransferase-like PLP-dependent enzymes"/>
    <property type="match status" value="1"/>
</dbReference>